<proteinExistence type="predicted"/>
<sequence>MMSPTVTESLRSKSPLLSPSVTALLLSGSSATGPSPVSSLLSVAVSVPPHVHLPAASVPTRGGLLWWSGIRQNFVEAGLDTTSAQTPTNGGGPPMIRDLDVCSFTLCTRR</sequence>
<dbReference type="Proteomes" id="UP001632037">
    <property type="component" value="Unassembled WGS sequence"/>
</dbReference>
<evidence type="ECO:0000313" key="1">
    <source>
        <dbReference type="EMBL" id="KAL3663711.1"/>
    </source>
</evidence>
<name>A0ABD3FBA1_9STRA</name>
<protein>
    <submittedName>
        <fullName evidence="1">Uncharacterized protein</fullName>
    </submittedName>
</protein>
<keyword evidence="2" id="KW-1185">Reference proteome</keyword>
<accession>A0ABD3FBA1</accession>
<comment type="caution">
    <text evidence="1">The sequence shown here is derived from an EMBL/GenBank/DDBJ whole genome shotgun (WGS) entry which is preliminary data.</text>
</comment>
<reference evidence="1 2" key="1">
    <citation type="submission" date="2024-09" db="EMBL/GenBank/DDBJ databases">
        <title>Genome sequencing and assembly of Phytophthora oleae, isolate VK10A, causative agent of rot of olive drupes.</title>
        <authorList>
            <person name="Conti Taguali S."/>
            <person name="Riolo M."/>
            <person name="La Spada F."/>
            <person name="Cacciola S.O."/>
            <person name="Dionisio G."/>
        </authorList>
    </citation>
    <scope>NUCLEOTIDE SEQUENCE [LARGE SCALE GENOMIC DNA]</scope>
    <source>
        <strain evidence="1 2">VK10A</strain>
    </source>
</reference>
<gene>
    <name evidence="1" type="ORF">V7S43_011126</name>
</gene>
<evidence type="ECO:0000313" key="2">
    <source>
        <dbReference type="Proteomes" id="UP001632037"/>
    </source>
</evidence>
<dbReference type="AlphaFoldDB" id="A0ABD3FBA1"/>
<organism evidence="1 2">
    <name type="scientific">Phytophthora oleae</name>
    <dbReference type="NCBI Taxonomy" id="2107226"/>
    <lineage>
        <taxon>Eukaryota</taxon>
        <taxon>Sar</taxon>
        <taxon>Stramenopiles</taxon>
        <taxon>Oomycota</taxon>
        <taxon>Peronosporomycetes</taxon>
        <taxon>Peronosporales</taxon>
        <taxon>Peronosporaceae</taxon>
        <taxon>Phytophthora</taxon>
    </lineage>
</organism>
<dbReference type="EMBL" id="JBIMZQ010000026">
    <property type="protein sequence ID" value="KAL3663711.1"/>
    <property type="molecule type" value="Genomic_DNA"/>
</dbReference>